<accession>A0A0B4EU49</accession>
<dbReference type="EMBL" id="AUZI01000026">
    <property type="protein sequence ID" value="KID48399.1"/>
    <property type="molecule type" value="Genomic_DNA"/>
</dbReference>
<evidence type="ECO:0000313" key="2">
    <source>
        <dbReference type="Proteomes" id="UP000031184"/>
    </source>
</evidence>
<reference evidence="1 2" key="1">
    <citation type="submission" date="2013-08" db="EMBL/GenBank/DDBJ databases">
        <title>An opportunistic ruminal bacterium that causes liver abscesses in cattle.</title>
        <authorList>
            <person name="Benahmed F.H."/>
            <person name="Rasmussen M."/>
            <person name="Harbottle H."/>
            <person name="Soppet D."/>
            <person name="Nagaraja T.G."/>
            <person name="Davidson M."/>
        </authorList>
    </citation>
    <scope>NUCLEOTIDE SEQUENCE [LARGE SCALE GENOMIC DNA]</scope>
    <source>
        <strain evidence="1 2">B35</strain>
    </source>
</reference>
<sequence length="47" mass="5574">MAIKNDIIALLQEVEQGKYSNIVLNELFHKKSFQKGEKILSRKYFME</sequence>
<dbReference type="AlphaFoldDB" id="A0A0B4EU49"/>
<name>A0A0B4EU49_9FUSO</name>
<protein>
    <submittedName>
        <fullName evidence="1">Uncharacterized protein</fullName>
    </submittedName>
</protein>
<dbReference type="PATRIC" id="fig|1226633.4.peg.2165"/>
<dbReference type="Proteomes" id="UP000031184">
    <property type="component" value="Unassembled WGS sequence"/>
</dbReference>
<proteinExistence type="predicted"/>
<gene>
    <name evidence="1" type="ORF">C095_10675</name>
</gene>
<organism evidence="1 2">
    <name type="scientific">Fusobacterium necrophorum subsp. funduliforme B35</name>
    <dbReference type="NCBI Taxonomy" id="1226633"/>
    <lineage>
        <taxon>Bacteria</taxon>
        <taxon>Fusobacteriati</taxon>
        <taxon>Fusobacteriota</taxon>
        <taxon>Fusobacteriia</taxon>
        <taxon>Fusobacteriales</taxon>
        <taxon>Fusobacteriaceae</taxon>
        <taxon>Fusobacterium</taxon>
    </lineage>
</organism>
<evidence type="ECO:0000313" key="1">
    <source>
        <dbReference type="EMBL" id="KID48399.1"/>
    </source>
</evidence>
<comment type="caution">
    <text evidence="1">The sequence shown here is derived from an EMBL/GenBank/DDBJ whole genome shotgun (WGS) entry which is preliminary data.</text>
</comment>